<keyword evidence="1" id="KW-0812">Transmembrane</keyword>
<proteinExistence type="predicted"/>
<evidence type="ECO:0000313" key="3">
    <source>
        <dbReference type="Proteomes" id="UP001207930"/>
    </source>
</evidence>
<comment type="caution">
    <text evidence="2">The sequence shown here is derived from an EMBL/GenBank/DDBJ whole genome shotgun (WGS) entry which is preliminary data.</text>
</comment>
<reference evidence="2 3" key="1">
    <citation type="submission" date="2022-10" db="EMBL/GenBank/DDBJ databases">
        <title>Luteolibacter flavescens strain MCCC 1K03193, whole genome shotgun sequencing project.</title>
        <authorList>
            <person name="Zhao G."/>
            <person name="Shen L."/>
        </authorList>
    </citation>
    <scope>NUCLEOTIDE SEQUENCE [LARGE SCALE GENOMIC DNA]</scope>
    <source>
        <strain evidence="2 3">MCCC 1K03193</strain>
    </source>
</reference>
<dbReference type="Proteomes" id="UP001207930">
    <property type="component" value="Unassembled WGS sequence"/>
</dbReference>
<evidence type="ECO:0008006" key="4">
    <source>
        <dbReference type="Google" id="ProtNLM"/>
    </source>
</evidence>
<keyword evidence="1" id="KW-0472">Membrane</keyword>
<keyword evidence="3" id="KW-1185">Reference proteome</keyword>
<keyword evidence="1" id="KW-1133">Transmembrane helix</keyword>
<feature type="transmembrane region" description="Helical" evidence="1">
    <location>
        <begin position="34"/>
        <end position="55"/>
    </location>
</feature>
<protein>
    <recommendedName>
        <fullName evidence="4">TM2 domain-containing protein</fullName>
    </recommendedName>
</protein>
<feature type="transmembrane region" description="Helical" evidence="1">
    <location>
        <begin position="61"/>
        <end position="79"/>
    </location>
</feature>
<dbReference type="EMBL" id="JAPDDS010000005">
    <property type="protein sequence ID" value="MCW1885392.1"/>
    <property type="molecule type" value="Genomic_DNA"/>
</dbReference>
<evidence type="ECO:0000313" key="2">
    <source>
        <dbReference type="EMBL" id="MCW1885392.1"/>
    </source>
</evidence>
<accession>A0ABT3FPB8</accession>
<sequence length="109" mass="12057">MKELFDAWQGVDRNKVAALLSVIPGLGHLYKHHYLAGLGIMTVGNVLMVFCALWLSLATVGLSLIVVPLLWVAGIAYSAHEAPDQHGAHPWLHVWDHKWAHALRGRGKH</sequence>
<dbReference type="RefSeq" id="WP_264501347.1">
    <property type="nucleotide sequence ID" value="NZ_JAPDDS010000005.1"/>
</dbReference>
<evidence type="ECO:0000256" key="1">
    <source>
        <dbReference type="SAM" id="Phobius"/>
    </source>
</evidence>
<organism evidence="2 3">
    <name type="scientific">Luteolibacter flavescens</name>
    <dbReference type="NCBI Taxonomy" id="1859460"/>
    <lineage>
        <taxon>Bacteria</taxon>
        <taxon>Pseudomonadati</taxon>
        <taxon>Verrucomicrobiota</taxon>
        <taxon>Verrucomicrobiia</taxon>
        <taxon>Verrucomicrobiales</taxon>
        <taxon>Verrucomicrobiaceae</taxon>
        <taxon>Luteolibacter</taxon>
    </lineage>
</organism>
<gene>
    <name evidence="2" type="ORF">OKA04_11690</name>
</gene>
<name>A0ABT3FPB8_9BACT</name>